<name>A0ABP5MLJ7_9MICO</name>
<dbReference type="EMBL" id="BAAAQT010000008">
    <property type="protein sequence ID" value="GAA2175510.1"/>
    <property type="molecule type" value="Genomic_DNA"/>
</dbReference>
<dbReference type="RefSeq" id="WP_344344276.1">
    <property type="nucleotide sequence ID" value="NZ_BAAAQT010000008.1"/>
</dbReference>
<comment type="caution">
    <text evidence="1">The sequence shown here is derived from an EMBL/GenBank/DDBJ whole genome shotgun (WGS) entry which is preliminary data.</text>
</comment>
<organism evidence="1 2">
    <name type="scientific">Agrococcus versicolor</name>
    <dbReference type="NCBI Taxonomy" id="501482"/>
    <lineage>
        <taxon>Bacteria</taxon>
        <taxon>Bacillati</taxon>
        <taxon>Actinomycetota</taxon>
        <taxon>Actinomycetes</taxon>
        <taxon>Micrococcales</taxon>
        <taxon>Microbacteriaceae</taxon>
        <taxon>Agrococcus</taxon>
    </lineage>
</organism>
<evidence type="ECO:0000313" key="1">
    <source>
        <dbReference type="EMBL" id="GAA2175510.1"/>
    </source>
</evidence>
<gene>
    <name evidence="1" type="ORF">GCM10009846_25690</name>
</gene>
<sequence length="295" mass="32458">MVFPLRSWRPLLRTGRAATSLRWLSRRSLTERWYPQGIDVGVWQGRRTLAVSWFRQDRARHHIASRIALVDLERGTSVDVALAVGGDGGLEPARIHAGGIAWMGDRLLVAATGAGVWEFDLSDVRAVRGAEARRLVGSTRWPLAARGRAVVRTRVHDVPMRCSFLARAFDADGSPQERVLVGEYRKDDAGRIAEFAVPEAHEPWPEPTWSVAPGITSMQGAVRWGDTVLASQSRGMQPGGLWTGTRDGLTRSGVDLPVGCEDLAIDPETRTLWTLGEHPWRRQVRGIPLADAGVA</sequence>
<dbReference type="Proteomes" id="UP001501599">
    <property type="component" value="Unassembled WGS sequence"/>
</dbReference>
<keyword evidence="2" id="KW-1185">Reference proteome</keyword>
<evidence type="ECO:0000313" key="2">
    <source>
        <dbReference type="Proteomes" id="UP001501599"/>
    </source>
</evidence>
<accession>A0ABP5MLJ7</accession>
<protein>
    <submittedName>
        <fullName evidence="1">Uncharacterized protein</fullName>
    </submittedName>
</protein>
<proteinExistence type="predicted"/>
<reference evidence="2" key="1">
    <citation type="journal article" date="2019" name="Int. J. Syst. Evol. Microbiol.">
        <title>The Global Catalogue of Microorganisms (GCM) 10K type strain sequencing project: providing services to taxonomists for standard genome sequencing and annotation.</title>
        <authorList>
            <consortium name="The Broad Institute Genomics Platform"/>
            <consortium name="The Broad Institute Genome Sequencing Center for Infectious Disease"/>
            <person name="Wu L."/>
            <person name="Ma J."/>
        </authorList>
    </citation>
    <scope>NUCLEOTIDE SEQUENCE [LARGE SCALE GENOMIC DNA]</scope>
    <source>
        <strain evidence="2">JCM 16026</strain>
    </source>
</reference>